<feature type="domain" description="Rod shape-determining protein MreC beta-barrel core" evidence="9">
    <location>
        <begin position="119"/>
        <end position="273"/>
    </location>
</feature>
<dbReference type="PIRSF" id="PIRSF038471">
    <property type="entry name" value="MreC"/>
    <property type="match status" value="1"/>
</dbReference>
<dbReference type="PANTHER" id="PTHR34138">
    <property type="entry name" value="CELL SHAPE-DETERMINING PROTEIN MREC"/>
    <property type="match status" value="1"/>
</dbReference>
<feature type="compositionally biased region" description="Polar residues" evidence="7">
    <location>
        <begin position="304"/>
        <end position="314"/>
    </location>
</feature>
<evidence type="ECO:0000256" key="1">
    <source>
        <dbReference type="ARBA" id="ARBA00009369"/>
    </source>
</evidence>
<dbReference type="EMBL" id="CP023434">
    <property type="protein sequence ID" value="AXY25377.1"/>
    <property type="molecule type" value="Genomic_DNA"/>
</dbReference>
<gene>
    <name evidence="10" type="primary">mreC</name>
    <name evidence="10" type="ORF">CL176_04820</name>
</gene>
<dbReference type="Proteomes" id="UP000263232">
    <property type="component" value="Chromosome"/>
</dbReference>
<dbReference type="GO" id="GO:0005886">
    <property type="term" value="C:plasma membrane"/>
    <property type="evidence" value="ECO:0007669"/>
    <property type="project" value="TreeGrafter"/>
</dbReference>
<evidence type="ECO:0000313" key="11">
    <source>
        <dbReference type="Proteomes" id="UP000263232"/>
    </source>
</evidence>
<keyword evidence="8" id="KW-1133">Transmembrane helix</keyword>
<comment type="function">
    <text evidence="5">Involved in formation and maintenance of cell shape.</text>
</comment>
<dbReference type="Gene3D" id="2.40.10.350">
    <property type="entry name" value="Rod shape-determining protein MreC, domain 2"/>
    <property type="match status" value="1"/>
</dbReference>
<feature type="transmembrane region" description="Helical" evidence="8">
    <location>
        <begin position="7"/>
        <end position="28"/>
    </location>
</feature>
<feature type="region of interest" description="Disordered" evidence="7">
    <location>
        <begin position="279"/>
        <end position="314"/>
    </location>
</feature>
<dbReference type="Pfam" id="PF04085">
    <property type="entry name" value="MreC"/>
    <property type="match status" value="1"/>
</dbReference>
<comment type="similarity">
    <text evidence="1 5">Belongs to the MreC family.</text>
</comment>
<dbReference type="Gene3D" id="2.40.10.340">
    <property type="entry name" value="Rod shape-determining protein MreC, domain 1"/>
    <property type="match status" value="1"/>
</dbReference>
<dbReference type="KEGG" id="abae:CL176_04820"/>
<dbReference type="InterPro" id="IPR042175">
    <property type="entry name" value="Cell/Rod_MreC_2"/>
</dbReference>
<evidence type="ECO:0000256" key="7">
    <source>
        <dbReference type="SAM" id="MobiDB-lite"/>
    </source>
</evidence>
<evidence type="ECO:0000256" key="3">
    <source>
        <dbReference type="ARBA" id="ARBA00022960"/>
    </source>
</evidence>
<dbReference type="InterPro" id="IPR042177">
    <property type="entry name" value="Cell/Rod_1"/>
</dbReference>
<dbReference type="NCBIfam" id="TIGR00219">
    <property type="entry name" value="mreC"/>
    <property type="match status" value="1"/>
</dbReference>
<reference evidence="10 11" key="1">
    <citation type="submission" date="2017-09" db="EMBL/GenBank/DDBJ databases">
        <title>Complete genome sequence of Oxytococcus suis strain ZY16052.</title>
        <authorList>
            <person name="Li F."/>
        </authorList>
    </citation>
    <scope>NUCLEOTIDE SEQUENCE [LARGE SCALE GENOMIC DNA]</scope>
    <source>
        <strain evidence="10 11">ZY16052</strain>
    </source>
</reference>
<evidence type="ECO:0000259" key="9">
    <source>
        <dbReference type="Pfam" id="PF04085"/>
    </source>
</evidence>
<feature type="coiled-coil region" evidence="6">
    <location>
        <begin position="75"/>
        <end position="109"/>
    </location>
</feature>
<dbReference type="InterPro" id="IPR055342">
    <property type="entry name" value="MreC_beta-barrel_core"/>
</dbReference>
<sequence>MVNNKRLIGILIGAIIVVSLMAFTLFGGGTGPVGGAVNDAGSWVGRIFSAPVNGVVRFVDSIDELLNTFEENQTLKKNIDKIDEMQVRIADLETENEKMRQELDLAEVLSDFDTLNATVISRNPDQWMETFTINVGRNHGVTQDMAVMAGNGLIGRIVEVAPTSSKVLLLTSQQGNAGKIAARIQTQNESSANGIISGYNQKNGHYIMTQVDPAAEIAPGDMVITSGLGGTIPSSLLIGEVESAYMDEYGLFQIVEVKPSGELTDIRFVTVIQRAGQVTEVPEATEESEEVSLPQEPYEELDTFSVTEEGQASE</sequence>
<evidence type="ECO:0000256" key="5">
    <source>
        <dbReference type="PIRNR" id="PIRNR038471"/>
    </source>
</evidence>
<evidence type="ECO:0000256" key="6">
    <source>
        <dbReference type="SAM" id="Coils"/>
    </source>
</evidence>
<keyword evidence="11" id="KW-1185">Reference proteome</keyword>
<name>A0A347WJX0_9LACT</name>
<accession>A0A347WJX0</accession>
<dbReference type="RefSeq" id="WP_118990289.1">
    <property type="nucleotide sequence ID" value="NZ_CP023434.1"/>
</dbReference>
<dbReference type="PANTHER" id="PTHR34138:SF1">
    <property type="entry name" value="CELL SHAPE-DETERMINING PROTEIN MREC"/>
    <property type="match status" value="1"/>
</dbReference>
<keyword evidence="8" id="KW-0472">Membrane</keyword>
<evidence type="ECO:0000256" key="4">
    <source>
        <dbReference type="ARBA" id="ARBA00032089"/>
    </source>
</evidence>
<evidence type="ECO:0000256" key="8">
    <source>
        <dbReference type="SAM" id="Phobius"/>
    </source>
</evidence>
<keyword evidence="3 5" id="KW-0133">Cell shape</keyword>
<dbReference type="OrthoDB" id="9792313at2"/>
<dbReference type="GO" id="GO:0008360">
    <property type="term" value="P:regulation of cell shape"/>
    <property type="evidence" value="ECO:0007669"/>
    <property type="project" value="UniProtKB-KW"/>
</dbReference>
<organism evidence="10 11">
    <name type="scientific">Suicoccus acidiformans</name>
    <dbReference type="NCBI Taxonomy" id="2036206"/>
    <lineage>
        <taxon>Bacteria</taxon>
        <taxon>Bacillati</taxon>
        <taxon>Bacillota</taxon>
        <taxon>Bacilli</taxon>
        <taxon>Lactobacillales</taxon>
        <taxon>Aerococcaceae</taxon>
        <taxon>Suicoccus</taxon>
    </lineage>
</organism>
<keyword evidence="6" id="KW-0175">Coiled coil</keyword>
<dbReference type="InterPro" id="IPR007221">
    <property type="entry name" value="MreC"/>
</dbReference>
<keyword evidence="8" id="KW-0812">Transmembrane</keyword>
<evidence type="ECO:0000256" key="2">
    <source>
        <dbReference type="ARBA" id="ARBA00013855"/>
    </source>
</evidence>
<dbReference type="AlphaFoldDB" id="A0A347WJX0"/>
<evidence type="ECO:0000313" key="10">
    <source>
        <dbReference type="EMBL" id="AXY25377.1"/>
    </source>
</evidence>
<proteinExistence type="inferred from homology"/>
<protein>
    <recommendedName>
        <fullName evidence="2 5">Cell shape-determining protein MreC</fullName>
    </recommendedName>
    <alternativeName>
        <fullName evidence="4 5">Cell shape protein MreC</fullName>
    </alternativeName>
</protein>